<dbReference type="Proteomes" id="UP000236726">
    <property type="component" value="Unassembled WGS sequence"/>
</dbReference>
<reference evidence="6 7" key="1">
    <citation type="submission" date="2016-10" db="EMBL/GenBank/DDBJ databases">
        <authorList>
            <person name="de Groot N.N."/>
        </authorList>
    </citation>
    <scope>NUCLEOTIDE SEQUENCE [LARGE SCALE GENOMIC DNA]</scope>
    <source>
        <strain evidence="6 7">D15d</strain>
    </source>
</reference>
<dbReference type="SUPFAM" id="SSF51126">
    <property type="entry name" value="Pectin lyase-like"/>
    <property type="match status" value="1"/>
</dbReference>
<dbReference type="PANTHER" id="PTHR31683:SF18">
    <property type="entry name" value="PECTATE LYASE 21-RELATED"/>
    <property type="match status" value="1"/>
</dbReference>
<dbReference type="AlphaFoldDB" id="A0A1H5WJD1"/>
<evidence type="ECO:0000256" key="3">
    <source>
        <dbReference type="SAM" id="SignalP"/>
    </source>
</evidence>
<sequence length="660" mass="70219">MLKKRFKRVAALALTLVMSAVTAIAILPTKSTSAAAVTPESGNIYYIKNKNSGMYLTVEGDSSTSGANVIQSTGTGSLGQRWILEKNSDGSYRLHPATDMTGGLSLDVYYGSADNNTNIQICSNNGYTAQNFYLEASGDGYAITTVVSSGSSCLDVASASKSSGANVIEYTNKGSANQIWYFEQAQWPSSSSSSSSSSTSTTTVAVDSSYSQQRLQFINTNDSSYLTAPSSTGATTTSSDSSTYNQWVLVNNGSNQYMIVNAATGYVLAPSGNSASSGASVVATGKTGATAQYWTITAVSTDANGDGYAYKIVNCANTSLCLQKSGSSFILGSYSGSSTHKFYINSYGVEGFAGMCTGVDGDVTASVLGGALGKTVYVSDVSTLATYCAGSTPYTIVINGNISVSDLTKVYVGSNKTIIGSFSANTLTNVHFRCTSNSGNVIFKNLTLKHDADKNENDDIQIYISDGEKFWVDHCTFPGHTISSSDVDKLMYVGLKADYVTVSGNVFMNHEYGLILGYPTEGGESTYTGYPQMTICNNYFYNVLYRAPGLMRYGYFHVYNNFVYNFNLGYTPYTACTIYSEKNYFDAGSASGCVVDDKGVGAFTDSGSVLSSSLSSLKTASTSWRPITCYSYATRSAADAKTWVQNYTGVQSSKIYYAID</sequence>
<name>A0A1H5WJD1_9FIRM</name>
<accession>A0A1H5WJD1</accession>
<dbReference type="SMART" id="SM00656">
    <property type="entry name" value="Amb_all"/>
    <property type="match status" value="1"/>
</dbReference>
<proteinExistence type="inferred from homology"/>
<keyword evidence="1 2" id="KW-0456">Lyase</keyword>
<dbReference type="InterPro" id="IPR012334">
    <property type="entry name" value="Pectin_lyas_fold"/>
</dbReference>
<dbReference type="RefSeq" id="WP_103953329.1">
    <property type="nucleotide sequence ID" value="NZ_FNUL01000016.1"/>
</dbReference>
<dbReference type="InterPro" id="IPR002022">
    <property type="entry name" value="Pec_lyase"/>
</dbReference>
<comment type="subcellular location">
    <subcellularLocation>
        <location evidence="2">Secreted</location>
    </subcellularLocation>
</comment>
<dbReference type="GO" id="GO:0030570">
    <property type="term" value="F:pectate lyase activity"/>
    <property type="evidence" value="ECO:0007669"/>
    <property type="project" value="InterPro"/>
</dbReference>
<organism evidence="6 7">
    <name type="scientific">Lachnospira multipara</name>
    <dbReference type="NCBI Taxonomy" id="28051"/>
    <lineage>
        <taxon>Bacteria</taxon>
        <taxon>Bacillati</taxon>
        <taxon>Bacillota</taxon>
        <taxon>Clostridia</taxon>
        <taxon>Lachnospirales</taxon>
        <taxon>Lachnospiraceae</taxon>
        <taxon>Lachnospira</taxon>
    </lineage>
</organism>
<dbReference type="PROSITE" id="PS50231">
    <property type="entry name" value="RICIN_B_LECTIN"/>
    <property type="match status" value="2"/>
</dbReference>
<dbReference type="GO" id="GO:0005576">
    <property type="term" value="C:extracellular region"/>
    <property type="evidence" value="ECO:0007669"/>
    <property type="project" value="UniProtKB-SubCell"/>
</dbReference>
<protein>
    <submittedName>
        <fullName evidence="6">Pectate lyase</fullName>
    </submittedName>
</protein>
<gene>
    <name evidence="6" type="ORF">SAMN05216537_11616</name>
</gene>
<feature type="domain" description="Pectate lyase" evidence="5">
    <location>
        <begin position="371"/>
        <end position="591"/>
    </location>
</feature>
<evidence type="ECO:0000256" key="2">
    <source>
        <dbReference type="RuleBase" id="RU361173"/>
    </source>
</evidence>
<comment type="similarity">
    <text evidence="2">Belongs to the polysaccharide lyase 1 family.</text>
</comment>
<keyword evidence="3" id="KW-0732">Signal</keyword>
<feature type="domain" description="Ricin B lectin" evidence="4">
    <location>
        <begin position="42"/>
        <end position="183"/>
    </location>
</feature>
<dbReference type="Gene3D" id="2.80.10.50">
    <property type="match status" value="3"/>
</dbReference>
<evidence type="ECO:0000313" key="6">
    <source>
        <dbReference type="EMBL" id="SEF99574.1"/>
    </source>
</evidence>
<dbReference type="InterPro" id="IPR000772">
    <property type="entry name" value="Ricin_B_lectin"/>
</dbReference>
<keyword evidence="7" id="KW-1185">Reference proteome</keyword>
<dbReference type="InterPro" id="IPR011050">
    <property type="entry name" value="Pectin_lyase_fold/virulence"/>
</dbReference>
<feature type="domain" description="Ricin B lectin" evidence="4">
    <location>
        <begin position="211"/>
        <end position="345"/>
    </location>
</feature>
<dbReference type="Gene3D" id="2.160.20.10">
    <property type="entry name" value="Single-stranded right-handed beta-helix, Pectin lyase-like"/>
    <property type="match status" value="1"/>
</dbReference>
<feature type="signal peptide" evidence="3">
    <location>
        <begin position="1"/>
        <end position="25"/>
    </location>
</feature>
<evidence type="ECO:0000259" key="4">
    <source>
        <dbReference type="SMART" id="SM00458"/>
    </source>
</evidence>
<evidence type="ECO:0000313" key="7">
    <source>
        <dbReference type="Proteomes" id="UP000236726"/>
    </source>
</evidence>
<dbReference type="CDD" id="cd00161">
    <property type="entry name" value="beta-trefoil_Ricin-like"/>
    <property type="match status" value="3"/>
</dbReference>
<dbReference type="Pfam" id="PF00544">
    <property type="entry name" value="Pectate_lyase_4"/>
    <property type="match status" value="1"/>
</dbReference>
<dbReference type="Pfam" id="PF14200">
    <property type="entry name" value="RicinB_lectin_2"/>
    <property type="match status" value="3"/>
</dbReference>
<dbReference type="STRING" id="1410661.GCA_000702205_02101"/>
<dbReference type="InterPro" id="IPR045032">
    <property type="entry name" value="PEL"/>
</dbReference>
<dbReference type="EMBL" id="FNUL01000016">
    <property type="protein sequence ID" value="SEF99574.1"/>
    <property type="molecule type" value="Genomic_DNA"/>
</dbReference>
<feature type="chain" id="PRO_5038750439" evidence="3">
    <location>
        <begin position="26"/>
        <end position="660"/>
    </location>
</feature>
<dbReference type="InterPro" id="IPR035992">
    <property type="entry name" value="Ricin_B-like_lectins"/>
</dbReference>
<dbReference type="PANTHER" id="PTHR31683">
    <property type="entry name" value="PECTATE LYASE 18-RELATED"/>
    <property type="match status" value="1"/>
</dbReference>
<dbReference type="SMART" id="SM00458">
    <property type="entry name" value="RICIN"/>
    <property type="match status" value="2"/>
</dbReference>
<dbReference type="GO" id="GO:0000272">
    <property type="term" value="P:polysaccharide catabolic process"/>
    <property type="evidence" value="ECO:0007669"/>
    <property type="project" value="UniProtKB-KW"/>
</dbReference>
<keyword evidence="2" id="KW-0964">Secreted</keyword>
<keyword evidence="2" id="KW-0119">Carbohydrate metabolism</keyword>
<dbReference type="SUPFAM" id="SSF50370">
    <property type="entry name" value="Ricin B-like lectins"/>
    <property type="match status" value="2"/>
</dbReference>
<evidence type="ECO:0000256" key="1">
    <source>
        <dbReference type="ARBA" id="ARBA00023239"/>
    </source>
</evidence>
<evidence type="ECO:0000259" key="5">
    <source>
        <dbReference type="SMART" id="SM00656"/>
    </source>
</evidence>
<keyword evidence="2" id="KW-0624">Polysaccharide degradation</keyword>